<dbReference type="RefSeq" id="WP_275773065.1">
    <property type="nucleotide sequence ID" value="NZ_BAABDE010000025.1"/>
</dbReference>
<dbReference type="InterPro" id="IPR023393">
    <property type="entry name" value="START-like_dom_sf"/>
</dbReference>
<dbReference type="InterPro" id="IPR019587">
    <property type="entry name" value="Polyketide_cyclase/dehydratase"/>
</dbReference>
<evidence type="ECO:0008006" key="3">
    <source>
        <dbReference type="Google" id="ProtNLM"/>
    </source>
</evidence>
<accession>A0ABP7IR62</accession>
<reference evidence="2" key="1">
    <citation type="journal article" date="2019" name="Int. J. Syst. Evol. Microbiol.">
        <title>The Global Catalogue of Microorganisms (GCM) 10K type strain sequencing project: providing services to taxonomists for standard genome sequencing and annotation.</title>
        <authorList>
            <consortium name="The Broad Institute Genomics Platform"/>
            <consortium name="The Broad Institute Genome Sequencing Center for Infectious Disease"/>
            <person name="Wu L."/>
            <person name="Ma J."/>
        </authorList>
    </citation>
    <scope>NUCLEOTIDE SEQUENCE [LARGE SCALE GENOMIC DNA]</scope>
    <source>
        <strain evidence="2">JCM 17138</strain>
    </source>
</reference>
<organism evidence="1 2">
    <name type="scientific">Streptomyces coacervatus</name>
    <dbReference type="NCBI Taxonomy" id="647381"/>
    <lineage>
        <taxon>Bacteria</taxon>
        <taxon>Bacillati</taxon>
        <taxon>Actinomycetota</taxon>
        <taxon>Actinomycetes</taxon>
        <taxon>Kitasatosporales</taxon>
        <taxon>Streptomycetaceae</taxon>
        <taxon>Streptomyces</taxon>
    </lineage>
</organism>
<protein>
    <recommendedName>
        <fullName evidence="3">SRPBCC family protein</fullName>
    </recommendedName>
</protein>
<evidence type="ECO:0000313" key="1">
    <source>
        <dbReference type="EMBL" id="GAA3824670.1"/>
    </source>
</evidence>
<evidence type="ECO:0000313" key="2">
    <source>
        <dbReference type="Proteomes" id="UP001501009"/>
    </source>
</evidence>
<comment type="caution">
    <text evidence="1">The sequence shown here is derived from an EMBL/GenBank/DDBJ whole genome shotgun (WGS) entry which is preliminary data.</text>
</comment>
<keyword evidence="2" id="KW-1185">Reference proteome</keyword>
<dbReference type="EMBL" id="BAABDE010000025">
    <property type="protein sequence ID" value="GAA3824670.1"/>
    <property type="molecule type" value="Genomic_DNA"/>
</dbReference>
<dbReference type="Proteomes" id="UP001501009">
    <property type="component" value="Unassembled WGS sequence"/>
</dbReference>
<dbReference type="SUPFAM" id="SSF55961">
    <property type="entry name" value="Bet v1-like"/>
    <property type="match status" value="1"/>
</dbReference>
<name>A0ABP7IR62_9ACTN</name>
<proteinExistence type="predicted"/>
<dbReference type="Pfam" id="PF10604">
    <property type="entry name" value="Polyketide_cyc2"/>
    <property type="match status" value="1"/>
</dbReference>
<sequence length="139" mass="15297">MNTRSSHILIQAPPAVIRQILLEPTQLADWNPAFLGIKGPVQAIVGEHYPIVTRGGLSGHWEYRRITDEVMEGRWAVPGLTEDNVWQLEPYGSGTHVTHSFQQRGPLAAVLRSATANVADLRLDRLSQRATARVLAGVS</sequence>
<dbReference type="Gene3D" id="3.30.530.20">
    <property type="match status" value="1"/>
</dbReference>
<gene>
    <name evidence="1" type="ORF">GCM10022403_067610</name>
</gene>